<dbReference type="OrthoDB" id="2529701at2759"/>
<feature type="compositionally biased region" description="Basic and acidic residues" evidence="1">
    <location>
        <begin position="786"/>
        <end position="795"/>
    </location>
</feature>
<evidence type="ECO:0000256" key="1">
    <source>
        <dbReference type="SAM" id="MobiDB-lite"/>
    </source>
</evidence>
<dbReference type="InterPro" id="IPR035979">
    <property type="entry name" value="RBD_domain_sf"/>
</dbReference>
<gene>
    <name evidence="2" type="ORF">AAT19DRAFT_11941</name>
</gene>
<organism evidence="2 3">
    <name type="scientific">Rhodotorula toruloides</name>
    <name type="common">Yeast</name>
    <name type="synonym">Rhodosporidium toruloides</name>
    <dbReference type="NCBI Taxonomy" id="5286"/>
    <lineage>
        <taxon>Eukaryota</taxon>
        <taxon>Fungi</taxon>
        <taxon>Dikarya</taxon>
        <taxon>Basidiomycota</taxon>
        <taxon>Pucciniomycotina</taxon>
        <taxon>Microbotryomycetes</taxon>
        <taxon>Sporidiobolales</taxon>
        <taxon>Sporidiobolaceae</taxon>
        <taxon>Rhodotorula</taxon>
    </lineage>
</organism>
<dbReference type="GO" id="GO:0003676">
    <property type="term" value="F:nucleic acid binding"/>
    <property type="evidence" value="ECO:0007669"/>
    <property type="project" value="InterPro"/>
</dbReference>
<dbReference type="EMBL" id="LCTV02000002">
    <property type="protein sequence ID" value="PRQ76523.1"/>
    <property type="molecule type" value="Genomic_DNA"/>
</dbReference>
<feature type="compositionally biased region" description="Low complexity" evidence="1">
    <location>
        <begin position="680"/>
        <end position="707"/>
    </location>
</feature>
<reference evidence="2 3" key="1">
    <citation type="journal article" date="2018" name="Elife">
        <title>Functional genomics of lipid metabolism in the oleaginous yeast Rhodosporidium toruloides.</title>
        <authorList>
            <person name="Coradetti S.T."/>
            <person name="Pinel D."/>
            <person name="Geiselman G."/>
            <person name="Ito M."/>
            <person name="Mondo S."/>
            <person name="Reilly M.C."/>
            <person name="Cheng Y.F."/>
            <person name="Bauer S."/>
            <person name="Grigoriev I."/>
            <person name="Gladden J.M."/>
            <person name="Simmons B.A."/>
            <person name="Brem R."/>
            <person name="Arkin A.P."/>
            <person name="Skerker J.M."/>
        </authorList>
    </citation>
    <scope>NUCLEOTIDE SEQUENCE [LARGE SCALE GENOMIC DNA]</scope>
    <source>
        <strain evidence="2 3">NBRC 0880</strain>
    </source>
</reference>
<dbReference type="AlphaFoldDB" id="A0A2T0AEV5"/>
<protein>
    <submittedName>
        <fullName evidence="2">Uncharacterized protein</fullName>
    </submittedName>
</protein>
<comment type="caution">
    <text evidence="2">The sequence shown here is derived from an EMBL/GenBank/DDBJ whole genome shotgun (WGS) entry which is preliminary data.</text>
</comment>
<feature type="compositionally biased region" description="Low complexity" evidence="1">
    <location>
        <begin position="409"/>
        <end position="427"/>
    </location>
</feature>
<evidence type="ECO:0000313" key="3">
    <source>
        <dbReference type="Proteomes" id="UP000239560"/>
    </source>
</evidence>
<feature type="region of interest" description="Disordered" evidence="1">
    <location>
        <begin position="272"/>
        <end position="292"/>
    </location>
</feature>
<accession>A0A2T0AEV5</accession>
<name>A0A2T0AEV5_RHOTO</name>
<dbReference type="SUPFAM" id="SSF54928">
    <property type="entry name" value="RNA-binding domain, RBD"/>
    <property type="match status" value="1"/>
</dbReference>
<dbReference type="Proteomes" id="UP000239560">
    <property type="component" value="Unassembled WGS sequence"/>
</dbReference>
<feature type="region of interest" description="Disordered" evidence="1">
    <location>
        <begin position="623"/>
        <end position="645"/>
    </location>
</feature>
<feature type="region of interest" description="Disordered" evidence="1">
    <location>
        <begin position="402"/>
        <end position="446"/>
    </location>
</feature>
<feature type="region of interest" description="Disordered" evidence="1">
    <location>
        <begin position="672"/>
        <end position="728"/>
    </location>
</feature>
<dbReference type="Gene3D" id="3.30.70.330">
    <property type="match status" value="2"/>
</dbReference>
<dbReference type="InterPro" id="IPR012677">
    <property type="entry name" value="Nucleotide-bd_a/b_plait_sf"/>
</dbReference>
<sequence>MRTRYCRSRFVEQCTHVVSLLVLEEEKVVSRSRFLRVRSLYSASSRAHSLHADPSARVLQARRRSDLSPRPPVLLVFLRHPCSLSQACRAAASGSGCALYRSARVCTTRYARLAVTGAMSDPSKLSQQELVDYLVQAVEEEDVLFCVLWLQEMARRGLVCSREGELKADGINLEHSWKKRSALVTAVNGPASRFRHFILILLLVHVRDVMSCAAMTAAIALRATWATSVLNSWQSPAVQGTSIVRTPRELLAMAATDAANWIDANLPPHPSPDSLTGCGPLPERPQQAATATLPSSLLHDASTAGKALPTLPPPSFVAPTTNLATRQVRLCDIQKKFNVNRLVNLLPPMEGLQSSMPVEKDAAILTFDSAGTARKALLLLQGSDYFRTAVLESVFQTAALAGHSPSRPSAPCQPAVSAPSPASTSSPHVPRDGPASQTTASSADQARATRLPPIGWSPAASNQVQGVLVHIGDLPLDVTTEEVEALLAFVGVAHWSLGLKRRNNRSSAYFRVSSREEYSRIASVLHNSHFRGRRIRAEREPPRPSANHPIVVVHNMPFTWGYHAVDNLMRSTRLAVYGAAMQPLEDGRGIGRFRCSSPASAQEAVDRLNGTTHNGVKLDVEWTNGDGTAPSLAPQATGEAVDALTSSAPVTAAPVAHELPTASSAPVPVVSEVGQHKASSETSATTTTTSALASGAVASPTVPPSSSQPFHMPPSPLSTPAPETPLLPEPFALRASSYPTPATFVANVTPPVSPEIVTKGLPSTTGDLWGQELQGRRKASSDGGGEEERAAKRRR</sequence>
<proteinExistence type="predicted"/>
<feature type="region of interest" description="Disordered" evidence="1">
    <location>
        <begin position="752"/>
        <end position="795"/>
    </location>
</feature>
<feature type="compositionally biased region" description="Pro residues" evidence="1">
    <location>
        <begin position="711"/>
        <end position="728"/>
    </location>
</feature>
<feature type="compositionally biased region" description="Low complexity" evidence="1">
    <location>
        <begin position="435"/>
        <end position="446"/>
    </location>
</feature>
<evidence type="ECO:0000313" key="2">
    <source>
        <dbReference type="EMBL" id="PRQ76523.1"/>
    </source>
</evidence>